<dbReference type="EMBL" id="JELX01002471">
    <property type="protein sequence ID" value="KYF55289.1"/>
    <property type="molecule type" value="Genomic_DNA"/>
</dbReference>
<proteinExistence type="predicted"/>
<dbReference type="Proteomes" id="UP000075604">
    <property type="component" value="Unassembled WGS sequence"/>
</dbReference>
<name>A0A150PHX7_SORCE</name>
<evidence type="ECO:0000313" key="2">
    <source>
        <dbReference type="Proteomes" id="UP000075604"/>
    </source>
</evidence>
<organism evidence="1 2">
    <name type="scientific">Sorangium cellulosum</name>
    <name type="common">Polyangium cellulosum</name>
    <dbReference type="NCBI Taxonomy" id="56"/>
    <lineage>
        <taxon>Bacteria</taxon>
        <taxon>Pseudomonadati</taxon>
        <taxon>Myxococcota</taxon>
        <taxon>Polyangia</taxon>
        <taxon>Polyangiales</taxon>
        <taxon>Polyangiaceae</taxon>
        <taxon>Sorangium</taxon>
    </lineage>
</organism>
<dbReference type="AlphaFoldDB" id="A0A150PHX7"/>
<comment type="caution">
    <text evidence="1">The sequence shown here is derived from an EMBL/GenBank/DDBJ whole genome shotgun (WGS) entry which is preliminary data.</text>
</comment>
<keyword evidence="1" id="KW-0436">Ligase</keyword>
<keyword evidence="1" id="KW-0030">Aminoacyl-tRNA synthetase</keyword>
<gene>
    <name evidence="1" type="ORF">BE04_23135</name>
</gene>
<evidence type="ECO:0000313" key="1">
    <source>
        <dbReference type="EMBL" id="KYF55289.1"/>
    </source>
</evidence>
<protein>
    <submittedName>
        <fullName evidence="1">Cysteinyl-tRNA synthetase</fullName>
    </submittedName>
</protein>
<reference evidence="1 2" key="1">
    <citation type="submission" date="2014-02" db="EMBL/GenBank/DDBJ databases">
        <title>The small core and large imbalanced accessory genome model reveals a collaborative survival strategy of Sorangium cellulosum strains in nature.</title>
        <authorList>
            <person name="Han K."/>
            <person name="Peng R."/>
            <person name="Blom J."/>
            <person name="Li Y.-Z."/>
        </authorList>
    </citation>
    <scope>NUCLEOTIDE SEQUENCE [LARGE SCALE GENOMIC DNA]</scope>
    <source>
        <strain evidence="1 2">So0157-18</strain>
    </source>
</reference>
<accession>A0A150PHX7</accession>
<dbReference type="GO" id="GO:0004812">
    <property type="term" value="F:aminoacyl-tRNA ligase activity"/>
    <property type="evidence" value="ECO:0007669"/>
    <property type="project" value="UniProtKB-KW"/>
</dbReference>
<sequence length="168" mass="18677">MPTVAVDGLNFEFPSTWETSKYDEWTFYRKQFSVVRDGLKALDLLAVDPEGTAWLIEVKDYRVHARTKPSALDDEVAGKVLDTLAAMLPAKGNANDAEEAKMATAVLGAKKLRVVLHLEQPKKHSTLRPRAINPADVQQALRRRLKPIDAHPFVAEASRMGSLAWTVT</sequence>